<dbReference type="PANTHER" id="PTHR24322:SF736">
    <property type="entry name" value="RETINOL DEHYDROGENASE 10"/>
    <property type="match status" value="1"/>
</dbReference>
<protein>
    <submittedName>
        <fullName evidence="5">Putative short-chain dehydrogenase/reductase</fullName>
    </submittedName>
</protein>
<dbReference type="PRINTS" id="PR00080">
    <property type="entry name" value="SDRFAMILY"/>
</dbReference>
<feature type="domain" description="Ketoreductase" evidence="4">
    <location>
        <begin position="11"/>
        <end position="192"/>
    </location>
</feature>
<dbReference type="Proteomes" id="UP000444980">
    <property type="component" value="Unassembled WGS sequence"/>
</dbReference>
<dbReference type="PANTHER" id="PTHR24322">
    <property type="entry name" value="PKSB"/>
    <property type="match status" value="1"/>
</dbReference>
<dbReference type="AlphaFoldDB" id="A0A7M3SVH2"/>
<accession>A0A7M3SVH2</accession>
<evidence type="ECO:0000256" key="1">
    <source>
        <dbReference type="ARBA" id="ARBA00006484"/>
    </source>
</evidence>
<dbReference type="CDD" id="cd05233">
    <property type="entry name" value="SDR_c"/>
    <property type="match status" value="1"/>
</dbReference>
<dbReference type="GO" id="GO:0016616">
    <property type="term" value="F:oxidoreductase activity, acting on the CH-OH group of donors, NAD or NADP as acceptor"/>
    <property type="evidence" value="ECO:0007669"/>
    <property type="project" value="TreeGrafter"/>
</dbReference>
<dbReference type="Pfam" id="PF00106">
    <property type="entry name" value="adh_short"/>
    <property type="match status" value="1"/>
</dbReference>
<evidence type="ECO:0000256" key="3">
    <source>
        <dbReference type="RuleBase" id="RU000363"/>
    </source>
</evidence>
<dbReference type="EMBL" id="BJOU01000001">
    <property type="protein sequence ID" value="GED96646.1"/>
    <property type="molecule type" value="Genomic_DNA"/>
</dbReference>
<evidence type="ECO:0000256" key="2">
    <source>
        <dbReference type="ARBA" id="ARBA00023002"/>
    </source>
</evidence>
<keyword evidence="6" id="KW-1185">Reference proteome</keyword>
<comment type="similarity">
    <text evidence="1 3">Belongs to the short-chain dehydrogenases/reductases (SDR) family.</text>
</comment>
<comment type="caution">
    <text evidence="5">The sequence shown here is derived from an EMBL/GenBank/DDBJ whole genome shotgun (WGS) entry which is preliminary data.</text>
</comment>
<name>A0A7M3SVH2_9ACTN</name>
<dbReference type="OrthoDB" id="9775296at2"/>
<gene>
    <name evidence="5" type="ORF">nbrc107697_06850</name>
</gene>
<evidence type="ECO:0000313" key="5">
    <source>
        <dbReference type="EMBL" id="GED96646.1"/>
    </source>
</evidence>
<dbReference type="PRINTS" id="PR00081">
    <property type="entry name" value="GDHRDH"/>
</dbReference>
<keyword evidence="2" id="KW-0560">Oxidoreductase</keyword>
<dbReference type="InterPro" id="IPR057326">
    <property type="entry name" value="KR_dom"/>
</dbReference>
<dbReference type="InterPro" id="IPR020904">
    <property type="entry name" value="Sc_DH/Rdtase_CS"/>
</dbReference>
<evidence type="ECO:0000313" key="6">
    <source>
        <dbReference type="Proteomes" id="UP000444980"/>
    </source>
</evidence>
<proteinExistence type="inferred from homology"/>
<dbReference type="RefSeq" id="WP_161926085.1">
    <property type="nucleotide sequence ID" value="NZ_BJOU01000001.1"/>
</dbReference>
<dbReference type="PROSITE" id="PS00061">
    <property type="entry name" value="ADH_SHORT"/>
    <property type="match status" value="1"/>
</dbReference>
<dbReference type="InterPro" id="IPR002347">
    <property type="entry name" value="SDR_fam"/>
</dbReference>
<reference evidence="6" key="1">
    <citation type="submission" date="2019-06" db="EMBL/GenBank/DDBJ databases">
        <title>Gordonia isolated from sludge of a wastewater treatment plant.</title>
        <authorList>
            <person name="Tamura T."/>
            <person name="Aoyama K."/>
            <person name="Kang Y."/>
            <person name="Saito S."/>
            <person name="Akiyama N."/>
            <person name="Yazawa K."/>
            <person name="Gonoi T."/>
            <person name="Mikami Y."/>
        </authorList>
    </citation>
    <scope>NUCLEOTIDE SEQUENCE [LARGE SCALE GENOMIC DNA]</scope>
    <source>
        <strain evidence="6">NBRC 107697</strain>
    </source>
</reference>
<organism evidence="5 6">
    <name type="scientific">Gordonia crocea</name>
    <dbReference type="NCBI Taxonomy" id="589162"/>
    <lineage>
        <taxon>Bacteria</taxon>
        <taxon>Bacillati</taxon>
        <taxon>Actinomycetota</taxon>
        <taxon>Actinomycetes</taxon>
        <taxon>Mycobacteriales</taxon>
        <taxon>Gordoniaceae</taxon>
        <taxon>Gordonia</taxon>
    </lineage>
</organism>
<dbReference type="InterPro" id="IPR036291">
    <property type="entry name" value="NAD(P)-bd_dom_sf"/>
</dbReference>
<dbReference type="Gene3D" id="3.40.50.720">
    <property type="entry name" value="NAD(P)-binding Rossmann-like Domain"/>
    <property type="match status" value="1"/>
</dbReference>
<sequence>MRFAKFPVNGSVALVTGGARGIGYAIADRLSRAGARVVIADLDEVDAKEAAQRLGRGAVGIGLDVRSRDRYEAVVDEIESSTGPIDIVVNNAGIMPVGPILDDGPGVAAATMDVNFWAHHHSFTILAPRMVGRGRGHFINVTSAAGAIHSPGLAVYVASKHAATGFGRSAREELQGTGVTVSVVMPSAVRTELVDGIPFKRWERLGIVSPTMVARRAVGTLRRRPAVVGVPTGTVPLLRLYHVVPEWAWLLGRRLVGADRTLEPYDKAARADYDARIEIQTIESGAGKWH</sequence>
<dbReference type="SUPFAM" id="SSF51735">
    <property type="entry name" value="NAD(P)-binding Rossmann-fold domains"/>
    <property type="match status" value="1"/>
</dbReference>
<dbReference type="SMART" id="SM00822">
    <property type="entry name" value="PKS_KR"/>
    <property type="match status" value="1"/>
</dbReference>
<evidence type="ECO:0000259" key="4">
    <source>
        <dbReference type="SMART" id="SM00822"/>
    </source>
</evidence>